<proteinExistence type="predicted"/>
<gene>
    <name evidence="1" type="ORF">AOG27_01645</name>
</gene>
<dbReference type="EMBL" id="LJTC01000001">
    <property type="protein sequence ID" value="KPM85513.1"/>
    <property type="molecule type" value="Genomic_DNA"/>
</dbReference>
<dbReference type="STRING" id="570156.AOG27_01645"/>
<dbReference type="AlphaFoldDB" id="A0A0P7EKK8"/>
<name>A0A0P7EKK8_9GAMM</name>
<organism evidence="1 2">
    <name type="scientific">Pseudoalteromonas lipolytica</name>
    <dbReference type="NCBI Taxonomy" id="570156"/>
    <lineage>
        <taxon>Bacteria</taxon>
        <taxon>Pseudomonadati</taxon>
        <taxon>Pseudomonadota</taxon>
        <taxon>Gammaproteobacteria</taxon>
        <taxon>Alteromonadales</taxon>
        <taxon>Pseudoalteromonadaceae</taxon>
        <taxon>Pseudoalteromonas</taxon>
    </lineage>
</organism>
<dbReference type="Proteomes" id="UP000050378">
    <property type="component" value="Unassembled WGS sequence"/>
</dbReference>
<evidence type="ECO:0000313" key="1">
    <source>
        <dbReference type="EMBL" id="KPM85513.1"/>
    </source>
</evidence>
<sequence length="395" mass="45490">MDDSGLISFFRVEDCGLYRIRRNAESEFKSDDFTSVSKELYDWLKDRNVLNTIPWDPSEHPRRDKVYCKDVTFDEATGDYLFVLWFANSDAAGEVGGIDLNAKVGETTNDSEKIEAKNSSGKELTIGKAMYYWFIPSLNLVASINFKHSKADNDSFTNFVKRWFDNKHKHPNKNVSRSTHEDPRTGLEISRVSVSYLSDDRKYSMSFKFKATEKETNIFSIDKRQLAKKISHVVIRDTVSTTAISERSSGVKLWDKLSKKKVNSRRTQQIEVVEQVTLSEDEIDSIIKLYEDEIKPNDTWNNIGFREVDSGNTKWFSSYTHRPKILINENLKHNKLFFNAETMWKEITDKRDDLLLNMKSHLESEVQTKEKGNESNLEAMVKSNDAGLGHAVGES</sequence>
<dbReference type="OrthoDB" id="6402481at2"/>
<reference evidence="1 2" key="1">
    <citation type="submission" date="2015-09" db="EMBL/GenBank/DDBJ databases">
        <title>Draft Genome Sequence of Pseudoalteromonas lipolytica UCD-48B.</title>
        <authorList>
            <person name="Krusor M."/>
            <person name="Coil D.A."/>
            <person name="Lang J.M."/>
            <person name="Eisen J.A."/>
            <person name="Alexiev A."/>
        </authorList>
    </citation>
    <scope>NUCLEOTIDE SEQUENCE [LARGE SCALE GENOMIC DNA]</scope>
    <source>
        <strain evidence="1 2">UCD-48B</strain>
    </source>
</reference>
<accession>A0A0P7EKK8</accession>
<protein>
    <submittedName>
        <fullName evidence="1">Uncharacterized protein</fullName>
    </submittedName>
</protein>
<dbReference type="RefSeq" id="WP_054551268.1">
    <property type="nucleotide sequence ID" value="NZ_LJTC01000001.1"/>
</dbReference>
<dbReference type="PATRIC" id="fig|570156.3.peg.325"/>
<evidence type="ECO:0000313" key="2">
    <source>
        <dbReference type="Proteomes" id="UP000050378"/>
    </source>
</evidence>
<comment type="caution">
    <text evidence="1">The sequence shown here is derived from an EMBL/GenBank/DDBJ whole genome shotgun (WGS) entry which is preliminary data.</text>
</comment>